<reference evidence="4" key="1">
    <citation type="submission" date="2010-02" db="EMBL/GenBank/DDBJ databases">
        <title>Complete sequence of chromosome of Natrialba magadii ATCC 43099.</title>
        <authorList>
            <consortium name="US DOE Joint Genome Institute"/>
            <person name="Lucas S."/>
            <person name="Copeland A."/>
            <person name="Lapidus A."/>
            <person name="Cheng J.-F."/>
            <person name="Bruce D."/>
            <person name="Goodwin L."/>
            <person name="Pitluck S."/>
            <person name="Davenport K."/>
            <person name="Saunders E."/>
            <person name="Detter J.C."/>
            <person name="Han C."/>
            <person name="Tapia R."/>
            <person name="Land M."/>
            <person name="Hauser L."/>
            <person name="Kyrpides N."/>
            <person name="Mikhailova N."/>
            <person name="De Castro R.E."/>
            <person name="Maupin-Furlow J.A."/>
            <person name="Woyke T."/>
        </authorList>
    </citation>
    <scope>NUCLEOTIDE SEQUENCE [LARGE SCALE GENOMIC DNA]</scope>
    <source>
        <strain evidence="4">ATCC 43099 / DSM 3394 / CCM 3739 / CIP 104546 / IAM 13178 / JCM 8861 / NBRC 102185 / NCIMB 2190 / MS3</strain>
    </source>
</reference>
<reference evidence="2 4" key="2">
    <citation type="journal article" date="2012" name="BMC Genomics">
        <title>A comparative genomics perspective on the genetic content of the alkaliphilic haloarchaeon Natrialba magadii ATCC 43099T.</title>
        <authorList>
            <person name="Siddaramappa S."/>
            <person name="Challacombe J.F."/>
            <person name="Decastro R.E."/>
            <person name="Pfeiffer F."/>
            <person name="Sastre D.E."/>
            <person name="Gimenez M.I."/>
            <person name="Paggi R.A."/>
            <person name="Detter J.C."/>
            <person name="Davenport K.W."/>
            <person name="Goodwin L.A."/>
            <person name="Kyrpides N."/>
            <person name="Tapia R."/>
            <person name="Pitluck S."/>
            <person name="Lucas S."/>
            <person name="Woyke T."/>
            <person name="Maupin-Furlow J.A."/>
        </authorList>
    </citation>
    <scope>NUCLEOTIDE SEQUENCE [LARGE SCALE GENOMIC DNA]</scope>
    <source>
        <strain evidence="2">ATCC 43099</strain>
        <strain evidence="4">ATCC 43099 / DSM 3394 / CCM 3739 / CIP 104546 / IAM 13178 / JCM 8861 / NBRC 102185 / NCIMB 2190 / MS3</strain>
    </source>
</reference>
<dbReference type="HOGENOM" id="CLU_2646019_0_0_2"/>
<dbReference type="OrthoDB" id="239436at2157"/>
<dbReference type="STRING" id="547559.Nmag_1247"/>
<evidence type="ECO:0000313" key="4">
    <source>
        <dbReference type="Proteomes" id="UP000001879"/>
    </source>
</evidence>
<evidence type="ECO:0000313" key="2">
    <source>
        <dbReference type="EMBL" id="ADD04829.1"/>
    </source>
</evidence>
<protein>
    <recommendedName>
        <fullName evidence="1">YdbS-like PH domain-containing protein</fullName>
    </recommendedName>
</protein>
<name>D3SSA3_NATMM</name>
<organism evidence="2 4">
    <name type="scientific">Natrialba magadii (strain ATCC 43099 / DSM 3394 / CCM 3739 / CIP 104546 / IAM 13178 / JCM 8861 / NBRC 102185 / NCIMB 2190 / MS3)</name>
    <name type="common">Natronobacterium magadii</name>
    <dbReference type="NCBI Taxonomy" id="547559"/>
    <lineage>
        <taxon>Archaea</taxon>
        <taxon>Methanobacteriati</taxon>
        <taxon>Methanobacteriota</taxon>
        <taxon>Stenosarchaea group</taxon>
        <taxon>Halobacteria</taxon>
        <taxon>Halobacteriales</taxon>
        <taxon>Natrialbaceae</taxon>
        <taxon>Natrialba</taxon>
    </lineage>
</organism>
<dbReference type="PaxDb" id="547559-Nmag_1247"/>
<dbReference type="KEGG" id="nmg:Nmag_1247"/>
<dbReference type="EMBL" id="CP001932">
    <property type="protein sequence ID" value="ADD04829.1"/>
    <property type="molecule type" value="Genomic_DNA"/>
</dbReference>
<dbReference type="InterPro" id="IPR005182">
    <property type="entry name" value="YdbS-like_PH"/>
</dbReference>
<feature type="domain" description="YdbS-like PH" evidence="1">
    <location>
        <begin position="3"/>
        <end position="62"/>
    </location>
</feature>
<reference evidence="3 5" key="3">
    <citation type="journal article" date="2014" name="PLoS Genet.">
        <title>Phylogenetically driven sequencing of extremely halophilic archaea reveals strategies for static and dynamic osmo-response.</title>
        <authorList>
            <person name="Becker E.A."/>
            <person name="Seitzer P.M."/>
            <person name="Tritt A."/>
            <person name="Larsen D."/>
            <person name="Krusor M."/>
            <person name="Yao A.I."/>
            <person name="Wu D."/>
            <person name="Madern D."/>
            <person name="Eisen J.A."/>
            <person name="Darling A.E."/>
            <person name="Facciotti M.T."/>
        </authorList>
    </citation>
    <scope>NUCLEOTIDE SEQUENCE [LARGE SCALE GENOMIC DNA]</scope>
    <source>
        <strain evidence="5">ATCC 43099 / DSM 3394 / CCM 3739 / CIP 104546 / IAM 13178 / JCM 8861 / NBRC 102185 / NCIMB 2190 / MS3</strain>
        <strain evidence="3">MS-3</strain>
    </source>
</reference>
<gene>
    <name evidence="2" type="ordered locus">Nmag_1247</name>
    <name evidence="3" type="ORF">C500_18745</name>
</gene>
<dbReference type="Pfam" id="PF03703">
    <property type="entry name" value="bPH_2"/>
    <property type="match status" value="1"/>
</dbReference>
<dbReference type="PATRIC" id="fig|547559.17.peg.3696"/>
<evidence type="ECO:0000313" key="3">
    <source>
        <dbReference type="EMBL" id="ELY24495.1"/>
    </source>
</evidence>
<dbReference type="AlphaFoldDB" id="D3SSA3"/>
<evidence type="ECO:0000259" key="1">
    <source>
        <dbReference type="Pfam" id="PF03703"/>
    </source>
</evidence>
<dbReference type="EMBL" id="AOHS01000058">
    <property type="protein sequence ID" value="ELY24495.1"/>
    <property type="molecule type" value="Genomic_DNA"/>
</dbReference>
<accession>D3SSA3</accession>
<proteinExistence type="predicted"/>
<dbReference type="Proteomes" id="UP000001879">
    <property type="component" value="Chromosome"/>
</dbReference>
<dbReference type="Proteomes" id="UP000011543">
    <property type="component" value="Unassembled WGS sequence"/>
</dbReference>
<evidence type="ECO:0000313" key="5">
    <source>
        <dbReference type="Proteomes" id="UP000011543"/>
    </source>
</evidence>
<reference evidence="2" key="4">
    <citation type="submission" date="2016-09" db="EMBL/GenBank/DDBJ databases">
        <authorList>
            <person name="Pfeiffer F."/>
        </authorList>
    </citation>
    <scope>NUCLEOTIDE SEQUENCE</scope>
    <source>
        <strain evidence="2">ATCC 43099</strain>
    </source>
</reference>
<dbReference type="eggNOG" id="arCOG04619">
    <property type="taxonomic scope" value="Archaea"/>
</dbReference>
<keyword evidence="4" id="KW-1185">Reference proteome</keyword>
<sequence>MDIGFINGASREYRISDVQGIDTSQSLIGKLFSIGDIAVRTADGTEIPWRGVPDHEQVAHTIREHQRKYDQTMDRK</sequence>